<protein>
    <recommendedName>
        <fullName evidence="3">Phospholipase/carboxylesterase/thioesterase domain-containing protein</fullName>
    </recommendedName>
</protein>
<sequence>MTNIVNISLPLKHKIRHPKKHSLKSPAIFFLHGFGSNMHDLFSLSTYFPSDWTCISLEGMIPIDFGGWAWAEIDFNNMMVLPKPEQMFEHRTKIIHCIEICTEKLKLDPEKIYLLGFSQGASISIFCGLTHPELFHGIVSLCGVIRPNGFTKEIDKDKICNLNLFMASGTKDELVPIELGRRSKKYLEDAGVKPAYREYSAGHTISNECLQEMLKWLEELQEK</sequence>
<dbReference type="SUPFAM" id="SSF53474">
    <property type="entry name" value="alpha/beta-Hydrolases"/>
    <property type="match status" value="1"/>
</dbReference>
<evidence type="ECO:0000256" key="2">
    <source>
        <dbReference type="ARBA" id="ARBA00022801"/>
    </source>
</evidence>
<dbReference type="PANTHER" id="PTHR10655">
    <property type="entry name" value="LYSOPHOSPHOLIPASE-RELATED"/>
    <property type="match status" value="1"/>
</dbReference>
<accession>A0A382GGX4</accession>
<evidence type="ECO:0000313" key="4">
    <source>
        <dbReference type="EMBL" id="SVB73421.1"/>
    </source>
</evidence>
<dbReference type="InterPro" id="IPR050565">
    <property type="entry name" value="LYPA1-2/EST-like"/>
</dbReference>
<gene>
    <name evidence="4" type="ORF">METZ01_LOCUS226275</name>
</gene>
<feature type="domain" description="Phospholipase/carboxylesterase/thioesterase" evidence="3">
    <location>
        <begin position="23"/>
        <end position="218"/>
    </location>
</feature>
<dbReference type="GO" id="GO:0016787">
    <property type="term" value="F:hydrolase activity"/>
    <property type="evidence" value="ECO:0007669"/>
    <property type="project" value="UniProtKB-KW"/>
</dbReference>
<keyword evidence="2" id="KW-0378">Hydrolase</keyword>
<dbReference type="AlphaFoldDB" id="A0A382GGX4"/>
<dbReference type="InterPro" id="IPR029058">
    <property type="entry name" value="AB_hydrolase_fold"/>
</dbReference>
<dbReference type="PANTHER" id="PTHR10655:SF17">
    <property type="entry name" value="LYSOPHOSPHOLIPASE-LIKE PROTEIN 1"/>
    <property type="match status" value="1"/>
</dbReference>
<comment type="similarity">
    <text evidence="1">Belongs to the AB hydrolase superfamily. AB hydrolase 2 family.</text>
</comment>
<organism evidence="4">
    <name type="scientific">marine metagenome</name>
    <dbReference type="NCBI Taxonomy" id="408172"/>
    <lineage>
        <taxon>unclassified sequences</taxon>
        <taxon>metagenomes</taxon>
        <taxon>ecological metagenomes</taxon>
    </lineage>
</organism>
<dbReference type="Pfam" id="PF02230">
    <property type="entry name" value="Abhydrolase_2"/>
    <property type="match status" value="1"/>
</dbReference>
<evidence type="ECO:0000256" key="1">
    <source>
        <dbReference type="ARBA" id="ARBA00006499"/>
    </source>
</evidence>
<evidence type="ECO:0000259" key="3">
    <source>
        <dbReference type="Pfam" id="PF02230"/>
    </source>
</evidence>
<dbReference type="Gene3D" id="3.40.50.1820">
    <property type="entry name" value="alpha/beta hydrolase"/>
    <property type="match status" value="1"/>
</dbReference>
<dbReference type="EMBL" id="UINC01055015">
    <property type="protein sequence ID" value="SVB73421.1"/>
    <property type="molecule type" value="Genomic_DNA"/>
</dbReference>
<reference evidence="4" key="1">
    <citation type="submission" date="2018-05" db="EMBL/GenBank/DDBJ databases">
        <authorList>
            <person name="Lanie J.A."/>
            <person name="Ng W.-L."/>
            <person name="Kazmierczak K.M."/>
            <person name="Andrzejewski T.M."/>
            <person name="Davidsen T.M."/>
            <person name="Wayne K.J."/>
            <person name="Tettelin H."/>
            <person name="Glass J.I."/>
            <person name="Rusch D."/>
            <person name="Podicherti R."/>
            <person name="Tsui H.-C.T."/>
            <person name="Winkler M.E."/>
        </authorList>
    </citation>
    <scope>NUCLEOTIDE SEQUENCE</scope>
</reference>
<name>A0A382GGX4_9ZZZZ</name>
<proteinExistence type="inferred from homology"/>
<dbReference type="InterPro" id="IPR003140">
    <property type="entry name" value="PLipase/COase/thioEstase"/>
</dbReference>